<keyword evidence="2" id="KW-1185">Reference proteome</keyword>
<name>A0ABU9LY75_9BACT</name>
<dbReference type="PROSITE" id="PS51257">
    <property type="entry name" value="PROKAR_LIPOPROTEIN"/>
    <property type="match status" value="1"/>
</dbReference>
<proteinExistence type="predicted"/>
<organism evidence="1 2">
    <name type="scientific">Hymenobacter segetis</name>
    <dbReference type="NCBI Taxonomy" id="2025509"/>
    <lineage>
        <taxon>Bacteria</taxon>
        <taxon>Pseudomonadati</taxon>
        <taxon>Bacteroidota</taxon>
        <taxon>Cytophagia</taxon>
        <taxon>Cytophagales</taxon>
        <taxon>Hymenobacteraceae</taxon>
        <taxon>Hymenobacter</taxon>
    </lineage>
</organism>
<dbReference type="RefSeq" id="WP_342298607.1">
    <property type="nucleotide sequence ID" value="NZ_JBCEVZ010000029.1"/>
</dbReference>
<reference evidence="1 2" key="1">
    <citation type="journal article" date="2018" name="Arch. Microbiol.">
        <title>Hymenobacter segetis sp. nov., isolated from soil.</title>
        <authorList>
            <person name="Ten L.N."/>
            <person name="Lim S.J."/>
            <person name="Kim B.O."/>
            <person name="Kang I.K."/>
            <person name="Jung H.Y."/>
        </authorList>
    </citation>
    <scope>NUCLEOTIDE SEQUENCE [LARGE SCALE GENOMIC DNA]</scope>
    <source>
        <strain evidence="1 2">S7-3-11</strain>
    </source>
</reference>
<dbReference type="EMBL" id="JBCEVZ010000029">
    <property type="protein sequence ID" value="MEL5995077.1"/>
    <property type="molecule type" value="Genomic_DNA"/>
</dbReference>
<protein>
    <submittedName>
        <fullName evidence="1">Uncharacterized protein</fullName>
    </submittedName>
</protein>
<gene>
    <name evidence="1" type="ORF">AAFH49_12740</name>
</gene>
<accession>A0ABU9LY75</accession>
<evidence type="ECO:0000313" key="1">
    <source>
        <dbReference type="EMBL" id="MEL5995077.1"/>
    </source>
</evidence>
<sequence length="585" mass="62621">MPKLFRLLVLLLPAFFLTISGCKKEEEKPGADQTQTITLNKSSVTPGEAVILEAAADLDGSDWQIKVGGETVRLTKIDARQAVFLVPVLPSGPLPLDLSALHAKSSPTLTMGNYMPIKDADQALTDFNTQLTNAINHLAELSRDSIAPVEAQDVASMRSLQQTFGTMRSSLSASDKLAAAYVLRNLPMDLVNFRTVPRRPAGGTATTATADPGADFEAIGLAFVSSAIKTTACVGTFALLVGTPDPTFVTKILAVGAATAGILQLTQSLKLLKQLGENYSLVHSFELNNAQGFSWTAGNTFTCDAVTVGRALMTSDASGSAFMQGVFSAQSKLQNVQNRFINGFNLVRAWFGNAQPVSAFVSPIKQALDRKYKSMSTRILKIRNISNSAINLAVSAVGEKLALVASSTTLTGPTSFNFDAVYENATLGITTKQNVTVRCDFTPVDSMSIYKTALLGSWTARSVVPYIRSGTTVLDSTIINYIITINPPRATDGPEVAATYYMTNDNGQPPTLGFVPCYIRKFPSGYKLSLPAGISFANISGGLIGRIEATADNATHQRLKLPLRSYTVRVPTTDGRTARFVMTKQ</sequence>
<dbReference type="Proteomes" id="UP001479606">
    <property type="component" value="Unassembled WGS sequence"/>
</dbReference>
<comment type="caution">
    <text evidence="1">The sequence shown here is derived from an EMBL/GenBank/DDBJ whole genome shotgun (WGS) entry which is preliminary data.</text>
</comment>
<evidence type="ECO:0000313" key="2">
    <source>
        <dbReference type="Proteomes" id="UP001479606"/>
    </source>
</evidence>